<dbReference type="Pfam" id="PF06110">
    <property type="entry name" value="TXD17-like_Trx"/>
    <property type="match status" value="1"/>
</dbReference>
<dbReference type="SUPFAM" id="SSF52833">
    <property type="entry name" value="Thioredoxin-like"/>
    <property type="match status" value="1"/>
</dbReference>
<evidence type="ECO:0000256" key="1">
    <source>
        <dbReference type="ARBA" id="ARBA00008987"/>
    </source>
</evidence>
<dbReference type="InterPro" id="IPR045108">
    <property type="entry name" value="TXNDC17-like"/>
</dbReference>
<dbReference type="AlphaFoldDB" id="A0A4Q9N1L7"/>
<organism evidence="3">
    <name type="scientific">Dichomitus squalens</name>
    <dbReference type="NCBI Taxonomy" id="114155"/>
    <lineage>
        <taxon>Eukaryota</taxon>
        <taxon>Fungi</taxon>
        <taxon>Dikarya</taxon>
        <taxon>Basidiomycota</taxon>
        <taxon>Agaricomycotina</taxon>
        <taxon>Agaricomycetes</taxon>
        <taxon>Polyporales</taxon>
        <taxon>Polyporaceae</taxon>
        <taxon>Dichomitus</taxon>
    </lineage>
</organism>
<gene>
    <name evidence="3" type="ORF">BD311DRAFT_650139</name>
</gene>
<dbReference type="InterPro" id="IPR010357">
    <property type="entry name" value="TXNDC17_dom"/>
</dbReference>
<feature type="domain" description="Thioredoxin" evidence="2">
    <location>
        <begin position="16"/>
        <end position="105"/>
    </location>
</feature>
<sequence>MPLQESPDPATPAWAQDVKSEYLIFFSSRGESGKLWCPDCVAVEDLVKQTFELVEGPSGTIVYVGQRSEWKTTSNPFRSQPWNVQSVPTVVRIRDGARLVEQELGEKLKSFICE</sequence>
<evidence type="ECO:0000313" key="3">
    <source>
        <dbReference type="EMBL" id="TBU34380.1"/>
    </source>
</evidence>
<reference evidence="3" key="1">
    <citation type="submission" date="2019-01" db="EMBL/GenBank/DDBJ databases">
        <title>Draft genome sequences of three monokaryotic isolates of the white-rot basidiomycete fungus Dichomitus squalens.</title>
        <authorList>
            <consortium name="DOE Joint Genome Institute"/>
            <person name="Lopez S.C."/>
            <person name="Andreopoulos B."/>
            <person name="Pangilinan J."/>
            <person name="Lipzen A."/>
            <person name="Riley R."/>
            <person name="Ahrendt S."/>
            <person name="Ng V."/>
            <person name="Barry K."/>
            <person name="Daum C."/>
            <person name="Grigoriev I.V."/>
            <person name="Hilden K.S."/>
            <person name="Makela M.R."/>
            <person name="de Vries R.P."/>
        </authorList>
    </citation>
    <scope>NUCLEOTIDE SEQUENCE [LARGE SCALE GENOMIC DNA]</scope>
    <source>
        <strain evidence="3">OM18370.1</strain>
    </source>
</reference>
<dbReference type="PANTHER" id="PTHR12452">
    <property type="entry name" value="42-9-9 PROTEIN-RELATED"/>
    <property type="match status" value="1"/>
</dbReference>
<dbReference type="GO" id="GO:0047134">
    <property type="term" value="F:protein-disulfide reductase [NAD(P)H] activity"/>
    <property type="evidence" value="ECO:0007669"/>
    <property type="project" value="InterPro"/>
</dbReference>
<dbReference type="OrthoDB" id="78947at2759"/>
<dbReference type="EMBL" id="ML143388">
    <property type="protein sequence ID" value="TBU34380.1"/>
    <property type="molecule type" value="Genomic_DNA"/>
</dbReference>
<dbReference type="GO" id="GO:0005829">
    <property type="term" value="C:cytosol"/>
    <property type="evidence" value="ECO:0007669"/>
    <property type="project" value="TreeGrafter"/>
</dbReference>
<evidence type="ECO:0000259" key="2">
    <source>
        <dbReference type="Pfam" id="PF06110"/>
    </source>
</evidence>
<accession>A0A4Q9N1L7</accession>
<dbReference type="Proteomes" id="UP000292957">
    <property type="component" value="Unassembled WGS sequence"/>
</dbReference>
<protein>
    <recommendedName>
        <fullName evidence="2">Thioredoxin domain-containing protein</fullName>
    </recommendedName>
</protein>
<dbReference type="InterPro" id="IPR036249">
    <property type="entry name" value="Thioredoxin-like_sf"/>
</dbReference>
<name>A0A4Q9N1L7_9APHY</name>
<proteinExistence type="inferred from homology"/>
<dbReference type="PANTHER" id="PTHR12452:SF0">
    <property type="entry name" value="THIOREDOXIN DOMAIN-CONTAINING PROTEIN 17"/>
    <property type="match status" value="1"/>
</dbReference>
<dbReference type="Gene3D" id="3.40.30.10">
    <property type="entry name" value="Glutaredoxin"/>
    <property type="match status" value="1"/>
</dbReference>
<comment type="similarity">
    <text evidence="1">Belongs to the thioredoxin family.</text>
</comment>